<keyword evidence="3" id="KW-1185">Reference proteome</keyword>
<evidence type="ECO:0000313" key="2">
    <source>
        <dbReference type="EMBL" id="SMG36423.1"/>
    </source>
</evidence>
<accession>A0A1X7K5U2</accession>
<name>A0A1X7K5U2_9SPHI</name>
<evidence type="ECO:0000256" key="1">
    <source>
        <dbReference type="SAM" id="Phobius"/>
    </source>
</evidence>
<protein>
    <submittedName>
        <fullName evidence="2">Uncharacterized protein</fullName>
    </submittedName>
</protein>
<keyword evidence="1" id="KW-0812">Transmembrane</keyword>
<feature type="transmembrane region" description="Helical" evidence="1">
    <location>
        <begin position="21"/>
        <end position="42"/>
    </location>
</feature>
<keyword evidence="1" id="KW-1133">Transmembrane helix</keyword>
<organism evidence="2 3">
    <name type="scientific">Sphingobacterium psychroaquaticum</name>
    <dbReference type="NCBI Taxonomy" id="561061"/>
    <lineage>
        <taxon>Bacteria</taxon>
        <taxon>Pseudomonadati</taxon>
        <taxon>Bacteroidota</taxon>
        <taxon>Sphingobacteriia</taxon>
        <taxon>Sphingobacteriales</taxon>
        <taxon>Sphingobacteriaceae</taxon>
        <taxon>Sphingobacterium</taxon>
    </lineage>
</organism>
<reference evidence="2 3" key="1">
    <citation type="submission" date="2017-04" db="EMBL/GenBank/DDBJ databases">
        <authorList>
            <person name="Afonso C.L."/>
            <person name="Miller P.J."/>
            <person name="Scott M.A."/>
            <person name="Spackman E."/>
            <person name="Goraichik I."/>
            <person name="Dimitrov K.M."/>
            <person name="Suarez D.L."/>
            <person name="Swayne D.E."/>
        </authorList>
    </citation>
    <scope>NUCLEOTIDE SEQUENCE [LARGE SCALE GENOMIC DNA]</scope>
    <source>
        <strain evidence="2 3">DSM 22418</strain>
    </source>
</reference>
<dbReference type="AlphaFoldDB" id="A0A1X7K5U2"/>
<gene>
    <name evidence="2" type="ORF">SAMN05660862_2621</name>
</gene>
<sequence length="44" mass="5076">MERNMSKLIKLYKGAPVVFRDMWLAVLFVVILVAQLVVLTYIGH</sequence>
<keyword evidence="1" id="KW-0472">Membrane</keyword>
<dbReference type="STRING" id="561061.SAMN05660862_2621"/>
<proteinExistence type="predicted"/>
<evidence type="ECO:0000313" key="3">
    <source>
        <dbReference type="Proteomes" id="UP000192980"/>
    </source>
</evidence>
<dbReference type="EMBL" id="FXAU01000004">
    <property type="protein sequence ID" value="SMG36423.1"/>
    <property type="molecule type" value="Genomic_DNA"/>
</dbReference>
<dbReference type="Proteomes" id="UP000192980">
    <property type="component" value="Unassembled WGS sequence"/>
</dbReference>